<name>A0A7W8EJ63_9ACTN</name>
<keyword evidence="4" id="KW-1185">Reference proteome</keyword>
<dbReference type="AlphaFoldDB" id="A0A7W8EJ63"/>
<dbReference type="GO" id="GO:0016787">
    <property type="term" value="F:hydrolase activity"/>
    <property type="evidence" value="ECO:0007669"/>
    <property type="project" value="UniProtKB-KW"/>
</dbReference>
<organism evidence="3 4">
    <name type="scientific">Nonomuraea endophytica</name>
    <dbReference type="NCBI Taxonomy" id="714136"/>
    <lineage>
        <taxon>Bacteria</taxon>
        <taxon>Bacillati</taxon>
        <taxon>Actinomycetota</taxon>
        <taxon>Actinomycetes</taxon>
        <taxon>Streptosporangiales</taxon>
        <taxon>Streptosporangiaceae</taxon>
        <taxon>Nonomuraea</taxon>
    </lineage>
</organism>
<proteinExistence type="predicted"/>
<dbReference type="GO" id="GO:0016020">
    <property type="term" value="C:membrane"/>
    <property type="evidence" value="ECO:0007669"/>
    <property type="project" value="TreeGrafter"/>
</dbReference>
<comment type="caution">
    <text evidence="3">The sequence shown here is derived from an EMBL/GenBank/DDBJ whole genome shotgun (WGS) entry which is preliminary data.</text>
</comment>
<dbReference type="SUPFAM" id="SSF53474">
    <property type="entry name" value="alpha/beta-Hydrolases"/>
    <property type="match status" value="1"/>
</dbReference>
<dbReference type="InterPro" id="IPR050266">
    <property type="entry name" value="AB_hydrolase_sf"/>
</dbReference>
<dbReference type="PANTHER" id="PTHR43798:SF31">
    <property type="entry name" value="AB HYDROLASE SUPERFAMILY PROTEIN YCLE"/>
    <property type="match status" value="1"/>
</dbReference>
<gene>
    <name evidence="3" type="ORF">HNR40_006758</name>
</gene>
<dbReference type="InterPro" id="IPR029058">
    <property type="entry name" value="AB_hydrolase_fold"/>
</dbReference>
<protein>
    <submittedName>
        <fullName evidence="3">Pimeloyl-ACP methyl ester carboxylesterase</fullName>
    </submittedName>
</protein>
<sequence>MTIWYGAAGSGDPVLLLHAGVADSRMWEPQLAELTERFRVITPDYRGFGRTPYESAEPFSTCGDVADVLDAEGHERAAIVASSYGCRIALQLAQQGRATRLVLLNPGSDLPRTDDLRAFGAEEDRLLELGDIQAAAELNAATWLGPEATDEVRALVAEMQARAFSLQLGREVDEFEPDFTLAGIGVPALVVGGAHDLLHFRQSARHLAENLPDARLVELDWAGHLPSLERPKVITTLLLDYL</sequence>
<keyword evidence="1" id="KW-0378">Hydrolase</keyword>
<dbReference type="PANTHER" id="PTHR43798">
    <property type="entry name" value="MONOACYLGLYCEROL LIPASE"/>
    <property type="match status" value="1"/>
</dbReference>
<reference evidence="3 4" key="1">
    <citation type="submission" date="2020-08" db="EMBL/GenBank/DDBJ databases">
        <title>Genomic Encyclopedia of Type Strains, Phase IV (KMG-IV): sequencing the most valuable type-strain genomes for metagenomic binning, comparative biology and taxonomic classification.</title>
        <authorList>
            <person name="Goeker M."/>
        </authorList>
    </citation>
    <scope>NUCLEOTIDE SEQUENCE [LARGE SCALE GENOMIC DNA]</scope>
    <source>
        <strain evidence="3 4">DSM 45385</strain>
    </source>
</reference>
<dbReference type="InterPro" id="IPR000073">
    <property type="entry name" value="AB_hydrolase_1"/>
</dbReference>
<dbReference type="Gene3D" id="3.40.50.1820">
    <property type="entry name" value="alpha/beta hydrolase"/>
    <property type="match status" value="1"/>
</dbReference>
<dbReference type="Proteomes" id="UP000568380">
    <property type="component" value="Unassembled WGS sequence"/>
</dbReference>
<feature type="domain" description="AB hydrolase-1" evidence="2">
    <location>
        <begin position="14"/>
        <end position="233"/>
    </location>
</feature>
<evidence type="ECO:0000313" key="3">
    <source>
        <dbReference type="EMBL" id="MBB5081263.1"/>
    </source>
</evidence>
<dbReference type="RefSeq" id="WP_184968479.1">
    <property type="nucleotide sequence ID" value="NZ_JACHIN010000010.1"/>
</dbReference>
<evidence type="ECO:0000256" key="1">
    <source>
        <dbReference type="ARBA" id="ARBA00022801"/>
    </source>
</evidence>
<evidence type="ECO:0000313" key="4">
    <source>
        <dbReference type="Proteomes" id="UP000568380"/>
    </source>
</evidence>
<evidence type="ECO:0000259" key="2">
    <source>
        <dbReference type="Pfam" id="PF12697"/>
    </source>
</evidence>
<dbReference type="EMBL" id="JACHIN010000010">
    <property type="protein sequence ID" value="MBB5081263.1"/>
    <property type="molecule type" value="Genomic_DNA"/>
</dbReference>
<dbReference type="Pfam" id="PF12697">
    <property type="entry name" value="Abhydrolase_6"/>
    <property type="match status" value="1"/>
</dbReference>
<accession>A0A7W8EJ63</accession>